<reference evidence="1" key="2">
    <citation type="journal article" date="2015" name="Fish Shellfish Immunol.">
        <title>Early steps in the European eel (Anguilla anguilla)-Vibrio vulnificus interaction in the gills: Role of the RtxA13 toxin.</title>
        <authorList>
            <person name="Callol A."/>
            <person name="Pajuelo D."/>
            <person name="Ebbesson L."/>
            <person name="Teles M."/>
            <person name="MacKenzie S."/>
            <person name="Amaro C."/>
        </authorList>
    </citation>
    <scope>NUCLEOTIDE SEQUENCE</scope>
</reference>
<evidence type="ECO:0000313" key="1">
    <source>
        <dbReference type="EMBL" id="JAH00595.1"/>
    </source>
</evidence>
<sequence length="50" mass="5639">MLAEQCDQIVTFGNCLHVTPWGFKAASDTELADSFSPLFPHRKLIFRGGW</sequence>
<accession>A0A0E9P956</accession>
<dbReference type="EMBL" id="GBXM01107982">
    <property type="protein sequence ID" value="JAH00595.1"/>
    <property type="molecule type" value="Transcribed_RNA"/>
</dbReference>
<dbReference type="AlphaFoldDB" id="A0A0E9P956"/>
<protein>
    <submittedName>
        <fullName evidence="1">Uncharacterized protein</fullName>
    </submittedName>
</protein>
<name>A0A0E9P956_ANGAN</name>
<organism evidence="1">
    <name type="scientific">Anguilla anguilla</name>
    <name type="common">European freshwater eel</name>
    <name type="synonym">Muraena anguilla</name>
    <dbReference type="NCBI Taxonomy" id="7936"/>
    <lineage>
        <taxon>Eukaryota</taxon>
        <taxon>Metazoa</taxon>
        <taxon>Chordata</taxon>
        <taxon>Craniata</taxon>
        <taxon>Vertebrata</taxon>
        <taxon>Euteleostomi</taxon>
        <taxon>Actinopterygii</taxon>
        <taxon>Neopterygii</taxon>
        <taxon>Teleostei</taxon>
        <taxon>Anguilliformes</taxon>
        <taxon>Anguillidae</taxon>
        <taxon>Anguilla</taxon>
    </lineage>
</organism>
<reference evidence="1" key="1">
    <citation type="submission" date="2014-11" db="EMBL/GenBank/DDBJ databases">
        <authorList>
            <person name="Amaro Gonzalez C."/>
        </authorList>
    </citation>
    <scope>NUCLEOTIDE SEQUENCE</scope>
</reference>
<proteinExistence type="predicted"/>